<feature type="coiled-coil region" evidence="1">
    <location>
        <begin position="9"/>
        <end position="75"/>
    </location>
</feature>
<dbReference type="EMBL" id="BARU01039185">
    <property type="protein sequence ID" value="GAH78405.1"/>
    <property type="molecule type" value="Genomic_DNA"/>
</dbReference>
<evidence type="ECO:0000256" key="1">
    <source>
        <dbReference type="SAM" id="Coils"/>
    </source>
</evidence>
<protein>
    <recommendedName>
        <fullName evidence="3">DUF2095 domain-containing protein</fullName>
    </recommendedName>
</protein>
<sequence>MEKTRKNKNGEKIKEEKEKEKVLKNLENNIDVINEDGLKMSYDKAELKHQFPRLIRELSEKKKSLKIKAVDYEIERCDEEPQLVQVNNYRKDLRNPGAIDFIRRCTENEEAFAILDYLLERKELTLQEYNVLKSRIKEEGGLQKLINECGGLKTPGYFERKYHRAKNLTNNDL</sequence>
<dbReference type="InterPro" id="IPR018662">
    <property type="entry name" value="DUF2095"/>
</dbReference>
<dbReference type="Pfam" id="PF09868">
    <property type="entry name" value="DUF2095"/>
    <property type="match status" value="1"/>
</dbReference>
<evidence type="ECO:0008006" key="3">
    <source>
        <dbReference type="Google" id="ProtNLM"/>
    </source>
</evidence>
<organism evidence="2">
    <name type="scientific">marine sediment metagenome</name>
    <dbReference type="NCBI Taxonomy" id="412755"/>
    <lineage>
        <taxon>unclassified sequences</taxon>
        <taxon>metagenomes</taxon>
        <taxon>ecological metagenomes</taxon>
    </lineage>
</organism>
<gene>
    <name evidence="2" type="ORF">S03H2_60769</name>
</gene>
<dbReference type="AlphaFoldDB" id="X1JA79"/>
<name>X1JA79_9ZZZZ</name>
<keyword evidence="1" id="KW-0175">Coiled coil</keyword>
<accession>X1JA79</accession>
<comment type="caution">
    <text evidence="2">The sequence shown here is derived from an EMBL/GenBank/DDBJ whole genome shotgun (WGS) entry which is preliminary data.</text>
</comment>
<evidence type="ECO:0000313" key="2">
    <source>
        <dbReference type="EMBL" id="GAH78405.1"/>
    </source>
</evidence>
<proteinExistence type="predicted"/>
<reference evidence="2" key="1">
    <citation type="journal article" date="2014" name="Front. Microbiol.">
        <title>High frequency of phylogenetically diverse reductive dehalogenase-homologous genes in deep subseafloor sedimentary metagenomes.</title>
        <authorList>
            <person name="Kawai M."/>
            <person name="Futagami T."/>
            <person name="Toyoda A."/>
            <person name="Takaki Y."/>
            <person name="Nishi S."/>
            <person name="Hori S."/>
            <person name="Arai W."/>
            <person name="Tsubouchi T."/>
            <person name="Morono Y."/>
            <person name="Uchiyama I."/>
            <person name="Ito T."/>
            <person name="Fujiyama A."/>
            <person name="Inagaki F."/>
            <person name="Takami H."/>
        </authorList>
    </citation>
    <scope>NUCLEOTIDE SEQUENCE</scope>
    <source>
        <strain evidence="2">Expedition CK06-06</strain>
    </source>
</reference>